<dbReference type="EMBL" id="CBXF010000143">
    <property type="protein sequence ID" value="CDL85573.1"/>
    <property type="molecule type" value="Genomic_DNA"/>
</dbReference>
<dbReference type="Proteomes" id="UP000019202">
    <property type="component" value="Unassembled WGS sequence"/>
</dbReference>
<gene>
    <name evidence="1" type="ORF">XSR1_80073</name>
</gene>
<dbReference type="STRING" id="1427518.XSR1_80073"/>
<name>W1J6A1_9GAMM</name>
<organism evidence="1 2">
    <name type="scientific">Xenorhabdus szentirmaii DSM 16338</name>
    <dbReference type="NCBI Taxonomy" id="1427518"/>
    <lineage>
        <taxon>Bacteria</taxon>
        <taxon>Pseudomonadati</taxon>
        <taxon>Pseudomonadota</taxon>
        <taxon>Gammaproteobacteria</taxon>
        <taxon>Enterobacterales</taxon>
        <taxon>Morganellaceae</taxon>
        <taxon>Xenorhabdus</taxon>
    </lineage>
</organism>
<keyword evidence="2" id="KW-1185">Reference proteome</keyword>
<protein>
    <submittedName>
        <fullName evidence="1">Uncharacterized protein</fullName>
    </submittedName>
</protein>
<comment type="caution">
    <text evidence="1">The sequence shown here is derived from an EMBL/GenBank/DDBJ whole genome shotgun (WGS) entry which is preliminary data.</text>
</comment>
<dbReference type="AlphaFoldDB" id="W1J6A1"/>
<evidence type="ECO:0000313" key="2">
    <source>
        <dbReference type="Proteomes" id="UP000019202"/>
    </source>
</evidence>
<reference evidence="1" key="1">
    <citation type="submission" date="2013-11" db="EMBL/GenBank/DDBJ databases">
        <title>Draft genome sequence and annotation of the entomopathogenic bacteria, Xenorhabdus cabanillasi strain JM26 and Xenorhabdus szentirmai strain DSM 16338.</title>
        <authorList>
            <person name="Gualtieri M."/>
            <person name="Ogier J.C."/>
            <person name="Pages S."/>
            <person name="Givaudan A."/>
            <person name="Gaudriault S."/>
        </authorList>
    </citation>
    <scope>NUCLEOTIDE SEQUENCE [LARGE SCALE GENOMIC DNA]</scope>
    <source>
        <strain evidence="1">DSM 16338</strain>
    </source>
</reference>
<evidence type="ECO:0000313" key="1">
    <source>
        <dbReference type="EMBL" id="CDL85573.1"/>
    </source>
</evidence>
<accession>W1J6A1</accession>
<sequence>MLSIGVMIGLIQPDGDFFRLAIKQLTQFGLNALTVSHYWDQ</sequence>
<proteinExistence type="predicted"/>